<organism evidence="6 7">
    <name type="scientific">Agromyces agglutinans</name>
    <dbReference type="NCBI Taxonomy" id="2662258"/>
    <lineage>
        <taxon>Bacteria</taxon>
        <taxon>Bacillati</taxon>
        <taxon>Actinomycetota</taxon>
        <taxon>Actinomycetes</taxon>
        <taxon>Micrococcales</taxon>
        <taxon>Microbacteriaceae</taxon>
        <taxon>Agromyces</taxon>
    </lineage>
</organism>
<protein>
    <submittedName>
        <fullName evidence="6">Multicopper oxidase domain-containing protein</fullName>
    </submittedName>
</protein>
<evidence type="ECO:0000259" key="5">
    <source>
        <dbReference type="Pfam" id="PF07732"/>
    </source>
</evidence>
<dbReference type="InterPro" id="IPR045087">
    <property type="entry name" value="Cu-oxidase_fam"/>
</dbReference>
<evidence type="ECO:0000313" key="7">
    <source>
        <dbReference type="Proteomes" id="UP000431080"/>
    </source>
</evidence>
<evidence type="ECO:0000259" key="4">
    <source>
        <dbReference type="Pfam" id="PF07731"/>
    </source>
</evidence>
<evidence type="ECO:0000256" key="3">
    <source>
        <dbReference type="ARBA" id="ARBA00023002"/>
    </source>
</evidence>
<dbReference type="GO" id="GO:0016491">
    <property type="term" value="F:oxidoreductase activity"/>
    <property type="evidence" value="ECO:0007669"/>
    <property type="project" value="UniProtKB-KW"/>
</dbReference>
<dbReference type="EMBL" id="WJIF01000001">
    <property type="protein sequence ID" value="MRG58615.1"/>
    <property type="molecule type" value="Genomic_DNA"/>
</dbReference>
<comment type="caution">
    <text evidence="6">The sequence shown here is derived from an EMBL/GenBank/DDBJ whole genome shotgun (WGS) entry which is preliminary data.</text>
</comment>
<dbReference type="InterPro" id="IPR002355">
    <property type="entry name" value="Cu_oxidase_Cu_BS"/>
</dbReference>
<dbReference type="PANTHER" id="PTHR48267">
    <property type="entry name" value="CUPREDOXIN SUPERFAMILY PROTEIN"/>
    <property type="match status" value="1"/>
</dbReference>
<reference evidence="6 7" key="1">
    <citation type="submission" date="2019-10" db="EMBL/GenBank/DDBJ databases">
        <authorList>
            <person name="Nie G."/>
            <person name="Ming H."/>
            <person name="Yi B."/>
        </authorList>
    </citation>
    <scope>NUCLEOTIDE SEQUENCE [LARGE SCALE GENOMIC DNA]</scope>
    <source>
        <strain evidence="6 7">CFH 90414</strain>
    </source>
</reference>
<dbReference type="RefSeq" id="WP_153683082.1">
    <property type="nucleotide sequence ID" value="NZ_WJIF01000001.1"/>
</dbReference>
<keyword evidence="7" id="KW-1185">Reference proteome</keyword>
<dbReference type="Proteomes" id="UP000431080">
    <property type="component" value="Unassembled WGS sequence"/>
</dbReference>
<dbReference type="Pfam" id="PF07731">
    <property type="entry name" value="Cu-oxidase_2"/>
    <property type="match status" value="1"/>
</dbReference>
<dbReference type="PROSITE" id="PS51257">
    <property type="entry name" value="PROKAR_LIPOPROTEIN"/>
    <property type="match status" value="1"/>
</dbReference>
<proteinExistence type="inferred from homology"/>
<dbReference type="InterPro" id="IPR008972">
    <property type="entry name" value="Cupredoxin"/>
</dbReference>
<dbReference type="CDD" id="cd04232">
    <property type="entry name" value="CuRO_1_CueO_FtsP"/>
    <property type="match status" value="1"/>
</dbReference>
<evidence type="ECO:0000313" key="6">
    <source>
        <dbReference type="EMBL" id="MRG58615.1"/>
    </source>
</evidence>
<dbReference type="AlphaFoldDB" id="A0A6I2EZQ4"/>
<dbReference type="Pfam" id="PF07732">
    <property type="entry name" value="Cu-oxidase_3"/>
    <property type="match status" value="1"/>
</dbReference>
<comment type="similarity">
    <text evidence="1">Belongs to the multicopper oxidase family.</text>
</comment>
<evidence type="ECO:0000256" key="1">
    <source>
        <dbReference type="ARBA" id="ARBA00010609"/>
    </source>
</evidence>
<dbReference type="SUPFAM" id="SSF49503">
    <property type="entry name" value="Cupredoxins"/>
    <property type="match status" value="3"/>
</dbReference>
<dbReference type="PROSITE" id="PS00080">
    <property type="entry name" value="MULTICOPPER_OXIDASE2"/>
    <property type="match status" value="1"/>
</dbReference>
<keyword evidence="2" id="KW-0479">Metal-binding</keyword>
<dbReference type="InterPro" id="IPR011707">
    <property type="entry name" value="Cu-oxidase-like_N"/>
</dbReference>
<feature type="domain" description="Plastocyanin-like" evidence="5">
    <location>
        <begin position="77"/>
        <end position="190"/>
    </location>
</feature>
<keyword evidence="3" id="KW-0560">Oxidoreductase</keyword>
<dbReference type="CDD" id="cd13890">
    <property type="entry name" value="CuRO_3_CueO_FtsP"/>
    <property type="match status" value="1"/>
</dbReference>
<dbReference type="GO" id="GO:0005507">
    <property type="term" value="F:copper ion binding"/>
    <property type="evidence" value="ECO:0007669"/>
    <property type="project" value="InterPro"/>
</dbReference>
<sequence length="511" mass="55165">MLRTTPRRPRATIASTAVLTAVIGATAFVLAGCGIAGPGTVSTVGKVAFETPLAIPPLAESTVDADGTRVFSLEARAGTTEFAPGVASETWGFDGSYLGPTLVADRGERVRVDVANALDESTTVHWHGMHLPPEMDGGPHQMVEPGGTWSPEWAIDQPATTLWYHPHPHGETESHVARGLAGMFLLHDEAERALGLPSEYGVDDLPVIVQDAGFSADGRKEDTQRGYAGGLGDELLVNGTRGPFVEVSDELVRLRLLNASTARSYAFAWGDGRPVELIGTDGGLLEASASLDHVRLSPGERAEVLLRVAPGERVVLQSRMTPEIAALDGPVAVMNGGTDEFDVLEVRAAEQLDPSPAPPATLVDVPDLDPSEVAADRRFVLGDSFEINGHAMEMGRIDETVTVGTLERWTVVNDTSLPHSFHVHDVQFRIASIDGQAPPPELAGWKDTIFADPETEYELLMRFEDYADPDTPYMYHCHLLWHEDQGMMGQFAVVEPGQRATMTEETDHDHH</sequence>
<accession>A0A6I2EZQ4</accession>
<evidence type="ECO:0000256" key="2">
    <source>
        <dbReference type="ARBA" id="ARBA00022723"/>
    </source>
</evidence>
<dbReference type="Gene3D" id="2.60.40.420">
    <property type="entry name" value="Cupredoxins - blue copper proteins"/>
    <property type="match status" value="3"/>
</dbReference>
<name>A0A6I2EZQ4_9MICO</name>
<dbReference type="PANTHER" id="PTHR48267:SF1">
    <property type="entry name" value="BILIRUBIN OXIDASE"/>
    <property type="match status" value="1"/>
</dbReference>
<dbReference type="InterPro" id="IPR011706">
    <property type="entry name" value="Cu-oxidase_C"/>
</dbReference>
<feature type="domain" description="Plastocyanin-like" evidence="4">
    <location>
        <begin position="382"/>
        <end position="494"/>
    </location>
</feature>
<gene>
    <name evidence="6" type="ORF">GE115_01825</name>
</gene>